<name>A0A1X2HV49_SYNRA</name>
<sequence>MHWWIHFRDPCCMLTCHCLTLAVVYPRKTIRTVAADYAALVTAGLVLLATFAQFARQTDQPSKPEPPSNYKPYLTVYRGGIMLLTCIAILAVDFPIFPRRFAKVETFGTSLMDVGVGSVVFSSGIVAARSYVNQNAPAGIYALLGSIRSALPILVLGFLRLALTKGVDYQEHHSEYGLHWNFFFTLGFLPPFVTLASFLYKLFPFSVLGGIIAAGYQFVLSQGLQAWIASAPRLDLISANKEGISSFSGYLAIFLLGLDSGTIVFSRSLGSSRLSRWLGLTKTTPVKQIAIQLTLRAAMLWLAFQIWIGITGHQEDLYVSRQMVRQRTSEKAI</sequence>
<feature type="transmembrane region" description="Helical" evidence="9">
    <location>
        <begin position="206"/>
        <end position="228"/>
    </location>
</feature>
<feature type="transmembrane region" description="Helical" evidence="9">
    <location>
        <begin position="109"/>
        <end position="132"/>
    </location>
</feature>
<dbReference type="GO" id="GO:0005783">
    <property type="term" value="C:endoplasmic reticulum"/>
    <property type="evidence" value="ECO:0007669"/>
    <property type="project" value="TreeGrafter"/>
</dbReference>
<evidence type="ECO:0000256" key="3">
    <source>
        <dbReference type="ARBA" id="ARBA00007559"/>
    </source>
</evidence>
<evidence type="ECO:0000256" key="2">
    <source>
        <dbReference type="ARBA" id="ARBA00004687"/>
    </source>
</evidence>
<evidence type="ECO:0000313" key="10">
    <source>
        <dbReference type="EMBL" id="ORZ03423.1"/>
    </source>
</evidence>
<keyword evidence="8 9" id="KW-0472">Membrane</keyword>
<protein>
    <recommendedName>
        <fullName evidence="4">GPI-anchored wall transfer protein 1</fullName>
    </recommendedName>
</protein>
<feature type="transmembrane region" description="Helical" evidence="9">
    <location>
        <begin position="180"/>
        <end position="200"/>
    </location>
</feature>
<evidence type="ECO:0000256" key="5">
    <source>
        <dbReference type="ARBA" id="ARBA00022502"/>
    </source>
</evidence>
<comment type="caution">
    <text evidence="10">The sequence shown here is derived from an EMBL/GenBank/DDBJ whole genome shotgun (WGS) entry which is preliminary data.</text>
</comment>
<dbReference type="InterPro" id="IPR009447">
    <property type="entry name" value="PIGW/GWT1"/>
</dbReference>
<keyword evidence="7 9" id="KW-1133">Transmembrane helix</keyword>
<dbReference type="PANTHER" id="PTHR20661">
    <property type="entry name" value="PHOSPHATIDYLINOSITOL-GLYCAN BIOSYNTHESIS CLASS W PROTEIN"/>
    <property type="match status" value="1"/>
</dbReference>
<keyword evidence="11" id="KW-1185">Reference proteome</keyword>
<comment type="pathway">
    <text evidence="2">Glycolipid biosynthesis; glycosylphosphatidylinositol-anchor biosynthesis.</text>
</comment>
<dbReference type="Pfam" id="PF06423">
    <property type="entry name" value="GWT1"/>
    <property type="match status" value="1"/>
</dbReference>
<keyword evidence="6 9" id="KW-0812">Transmembrane</keyword>
<feature type="transmembrane region" description="Helical" evidence="9">
    <location>
        <begin position="37"/>
        <end position="55"/>
    </location>
</feature>
<dbReference type="PANTHER" id="PTHR20661:SF0">
    <property type="entry name" value="PHOSPHATIDYLINOSITOL-GLYCAN BIOSYNTHESIS CLASS W PROTEIN"/>
    <property type="match status" value="1"/>
</dbReference>
<dbReference type="GO" id="GO:0006506">
    <property type="term" value="P:GPI anchor biosynthetic process"/>
    <property type="evidence" value="ECO:0007669"/>
    <property type="project" value="UniProtKB-UniPathway"/>
</dbReference>
<evidence type="ECO:0000256" key="9">
    <source>
        <dbReference type="SAM" id="Phobius"/>
    </source>
</evidence>
<evidence type="ECO:0000256" key="1">
    <source>
        <dbReference type="ARBA" id="ARBA00004141"/>
    </source>
</evidence>
<gene>
    <name evidence="10" type="ORF">BCR43DRAFT_535734</name>
</gene>
<proteinExistence type="inferred from homology"/>
<comment type="similarity">
    <text evidence="3">Belongs to the PIGW family.</text>
</comment>
<evidence type="ECO:0000256" key="4">
    <source>
        <dbReference type="ARBA" id="ARBA00014495"/>
    </source>
</evidence>
<evidence type="ECO:0000256" key="8">
    <source>
        <dbReference type="ARBA" id="ARBA00023136"/>
    </source>
</evidence>
<evidence type="ECO:0000256" key="7">
    <source>
        <dbReference type="ARBA" id="ARBA00022989"/>
    </source>
</evidence>
<dbReference type="GO" id="GO:0072659">
    <property type="term" value="P:protein localization to plasma membrane"/>
    <property type="evidence" value="ECO:0007669"/>
    <property type="project" value="TreeGrafter"/>
</dbReference>
<organism evidence="10 11">
    <name type="scientific">Syncephalastrum racemosum</name>
    <name type="common">Filamentous fungus</name>
    <dbReference type="NCBI Taxonomy" id="13706"/>
    <lineage>
        <taxon>Eukaryota</taxon>
        <taxon>Fungi</taxon>
        <taxon>Fungi incertae sedis</taxon>
        <taxon>Mucoromycota</taxon>
        <taxon>Mucoromycotina</taxon>
        <taxon>Mucoromycetes</taxon>
        <taxon>Mucorales</taxon>
        <taxon>Syncephalastraceae</taxon>
        <taxon>Syncephalastrum</taxon>
    </lineage>
</organism>
<feature type="transmembrane region" description="Helical" evidence="9">
    <location>
        <begin position="75"/>
        <end position="97"/>
    </location>
</feature>
<dbReference type="OrthoDB" id="15270at2759"/>
<dbReference type="GO" id="GO:0032216">
    <property type="term" value="F:glucosaminyl-phosphatidylinositol O-acyltransferase activity"/>
    <property type="evidence" value="ECO:0007669"/>
    <property type="project" value="TreeGrafter"/>
</dbReference>
<dbReference type="EMBL" id="MCGN01000001">
    <property type="protein sequence ID" value="ORZ03423.1"/>
    <property type="molecule type" value="Genomic_DNA"/>
</dbReference>
<keyword evidence="5" id="KW-0337">GPI-anchor biosynthesis</keyword>
<dbReference type="GO" id="GO:0016020">
    <property type="term" value="C:membrane"/>
    <property type="evidence" value="ECO:0007669"/>
    <property type="project" value="UniProtKB-SubCell"/>
</dbReference>
<accession>A0A1X2HV49</accession>
<feature type="transmembrane region" description="Helical" evidence="9">
    <location>
        <begin position="138"/>
        <end position="159"/>
    </location>
</feature>
<dbReference type="AlphaFoldDB" id="A0A1X2HV49"/>
<evidence type="ECO:0000313" key="11">
    <source>
        <dbReference type="Proteomes" id="UP000242180"/>
    </source>
</evidence>
<comment type="subcellular location">
    <subcellularLocation>
        <location evidence="1">Membrane</location>
        <topology evidence="1">Multi-pass membrane protein</topology>
    </subcellularLocation>
</comment>
<feature type="transmembrane region" description="Helical" evidence="9">
    <location>
        <begin position="249"/>
        <end position="269"/>
    </location>
</feature>
<evidence type="ECO:0000256" key="6">
    <source>
        <dbReference type="ARBA" id="ARBA00022692"/>
    </source>
</evidence>
<dbReference type="InParanoid" id="A0A1X2HV49"/>
<dbReference type="Proteomes" id="UP000242180">
    <property type="component" value="Unassembled WGS sequence"/>
</dbReference>
<reference evidence="10 11" key="1">
    <citation type="submission" date="2016-07" db="EMBL/GenBank/DDBJ databases">
        <title>Pervasive Adenine N6-methylation of Active Genes in Fungi.</title>
        <authorList>
            <consortium name="DOE Joint Genome Institute"/>
            <person name="Mondo S.J."/>
            <person name="Dannebaum R.O."/>
            <person name="Kuo R.C."/>
            <person name="Labutti K."/>
            <person name="Haridas S."/>
            <person name="Kuo A."/>
            <person name="Salamov A."/>
            <person name="Ahrendt S.R."/>
            <person name="Lipzen A."/>
            <person name="Sullivan W."/>
            <person name="Andreopoulos W.B."/>
            <person name="Clum A."/>
            <person name="Lindquist E."/>
            <person name="Daum C."/>
            <person name="Ramamoorthy G.K."/>
            <person name="Gryganskyi A."/>
            <person name="Culley D."/>
            <person name="Magnuson J.K."/>
            <person name="James T.Y."/>
            <person name="O'Malley M.A."/>
            <person name="Stajich J.E."/>
            <person name="Spatafora J.W."/>
            <person name="Visel A."/>
            <person name="Grigoriev I.V."/>
        </authorList>
    </citation>
    <scope>NUCLEOTIDE SEQUENCE [LARGE SCALE GENOMIC DNA]</scope>
    <source>
        <strain evidence="10 11">NRRL 2496</strain>
    </source>
</reference>
<dbReference type="UniPathway" id="UPA00196"/>
<dbReference type="STRING" id="13706.A0A1X2HV49"/>